<dbReference type="InterPro" id="IPR002938">
    <property type="entry name" value="FAD-bd"/>
</dbReference>
<dbReference type="GO" id="GO:0071949">
    <property type="term" value="F:FAD binding"/>
    <property type="evidence" value="ECO:0007669"/>
    <property type="project" value="InterPro"/>
</dbReference>
<dbReference type="RefSeq" id="WP_109894730.1">
    <property type="nucleotide sequence ID" value="NZ_CP029550.1"/>
</dbReference>
<dbReference type="PROSITE" id="PS51257">
    <property type="entry name" value="PROKAR_LIPOPROTEIN"/>
    <property type="match status" value="1"/>
</dbReference>
<sequence>MRAYDVVVAGASVAGCSTAILLARQGLSVALLERSPEAGAHKPLCTHYIQSSALPVIERLGLAPLLEAAGAVPNAIDVHTRWGWVREPAADPAHPAHGYNIRRETLDPLLRGLAAATPGLDLRLGHTVTDLVREGGQVRGVRAQDAAGAAVSLQARLVVGADGRASRVAALGGIAGRTSPNGRFFYFAQYRGLPEEGGRSRMWFLEPDIAYTFPNDDGITVVAVAPAKAGLKAFKADREASFARFVRALPDGPNLDRAVRVGPVMGFVDWPNLSRIPAGAGLALVGDAALSVDPIWGTGCAFAFRSADWLAAAAGPALAAGASDAALAASLSAYARHHRAGLAGHAFHIRDFATGRSWRWPERLLFSAAAHDEECARDLFAFAARNIGLGQFLSPAALLRAARVNLAQRRRAPRAADAPALG</sequence>
<name>A0A2U8WCB0_9HYPH</name>
<gene>
    <name evidence="2" type="ORF">DK389_28215</name>
</gene>
<accession>A0A2U8WCB0</accession>
<dbReference type="InterPro" id="IPR050407">
    <property type="entry name" value="Geranylgeranyl_reductase"/>
</dbReference>
<dbReference type="AlphaFoldDB" id="A0A2U8WCB0"/>
<dbReference type="OrthoDB" id="9796623at2"/>
<dbReference type="EMBL" id="CP029550">
    <property type="protein sequence ID" value="AWN43689.1"/>
    <property type="molecule type" value="Genomic_DNA"/>
</dbReference>
<organism evidence="2 3">
    <name type="scientific">Methylobacterium durans</name>
    <dbReference type="NCBI Taxonomy" id="2202825"/>
    <lineage>
        <taxon>Bacteria</taxon>
        <taxon>Pseudomonadati</taxon>
        <taxon>Pseudomonadota</taxon>
        <taxon>Alphaproteobacteria</taxon>
        <taxon>Hyphomicrobiales</taxon>
        <taxon>Methylobacteriaceae</taxon>
        <taxon>Methylobacterium</taxon>
    </lineage>
</organism>
<dbReference type="Proteomes" id="UP000245926">
    <property type="component" value="Chromosome"/>
</dbReference>
<dbReference type="Pfam" id="PF01494">
    <property type="entry name" value="FAD_binding_3"/>
    <property type="match status" value="1"/>
</dbReference>
<evidence type="ECO:0000313" key="3">
    <source>
        <dbReference type="Proteomes" id="UP000245926"/>
    </source>
</evidence>
<reference evidence="3" key="1">
    <citation type="submission" date="2018-05" db="EMBL/GenBank/DDBJ databases">
        <title>Complete Genome Sequence of Methylobacterium sp. 17SD2-17.</title>
        <authorList>
            <person name="Srinivasan S."/>
        </authorList>
    </citation>
    <scope>NUCLEOTIDE SEQUENCE [LARGE SCALE GENOMIC DNA]</scope>
    <source>
        <strain evidence="3">17SD2-17</strain>
    </source>
</reference>
<dbReference type="KEGG" id="mets:DK389_28215"/>
<evidence type="ECO:0000313" key="2">
    <source>
        <dbReference type="EMBL" id="AWN43689.1"/>
    </source>
</evidence>
<feature type="domain" description="FAD-binding" evidence="1">
    <location>
        <begin position="4"/>
        <end position="175"/>
    </location>
</feature>
<keyword evidence="2" id="KW-0560">Oxidoreductase</keyword>
<dbReference type="InterPro" id="IPR036188">
    <property type="entry name" value="FAD/NAD-bd_sf"/>
</dbReference>
<dbReference type="SUPFAM" id="SSF51905">
    <property type="entry name" value="FAD/NAD(P)-binding domain"/>
    <property type="match status" value="1"/>
</dbReference>
<evidence type="ECO:0000259" key="1">
    <source>
        <dbReference type="Pfam" id="PF01494"/>
    </source>
</evidence>
<dbReference type="GO" id="GO:0004497">
    <property type="term" value="F:monooxygenase activity"/>
    <property type="evidence" value="ECO:0007669"/>
    <property type="project" value="UniProtKB-KW"/>
</dbReference>
<dbReference type="PRINTS" id="PR00420">
    <property type="entry name" value="RNGMNOXGNASE"/>
</dbReference>
<proteinExistence type="predicted"/>
<protein>
    <submittedName>
        <fullName evidence="2">Monooxygenase</fullName>
    </submittedName>
</protein>
<keyword evidence="3" id="KW-1185">Reference proteome</keyword>
<dbReference type="PANTHER" id="PTHR42685">
    <property type="entry name" value="GERANYLGERANYL DIPHOSPHATE REDUCTASE"/>
    <property type="match status" value="1"/>
</dbReference>
<keyword evidence="2" id="KW-0503">Monooxygenase</keyword>
<dbReference type="Gene3D" id="3.50.50.60">
    <property type="entry name" value="FAD/NAD(P)-binding domain"/>
    <property type="match status" value="1"/>
</dbReference>
<dbReference type="PANTHER" id="PTHR42685:SF22">
    <property type="entry name" value="CONDITIONED MEDIUM FACTOR RECEPTOR 1"/>
    <property type="match status" value="1"/>
</dbReference>